<dbReference type="SUPFAM" id="SSF48576">
    <property type="entry name" value="Terpenoid synthases"/>
    <property type="match status" value="1"/>
</dbReference>
<evidence type="ECO:0000256" key="1">
    <source>
        <dbReference type="ARBA" id="ARBA00001946"/>
    </source>
</evidence>
<keyword evidence="2" id="KW-0460">Magnesium</keyword>
<feature type="domain" description="Terpene synthase N-terminal" evidence="4">
    <location>
        <begin position="7"/>
        <end position="71"/>
    </location>
</feature>
<evidence type="ECO:0000313" key="5">
    <source>
        <dbReference type="EMBL" id="ERN01070.1"/>
    </source>
</evidence>
<dbReference type="HOGENOM" id="CLU_003125_5_1_1"/>
<dbReference type="Gene3D" id="1.10.600.10">
    <property type="entry name" value="Farnesyl Diphosphate Synthase"/>
    <property type="match status" value="1"/>
</dbReference>
<dbReference type="OMA" id="NASHMAT"/>
<dbReference type="PANTHER" id="PTHR31225">
    <property type="entry name" value="OS04G0344100 PROTEIN-RELATED"/>
    <property type="match status" value="1"/>
</dbReference>
<organism evidence="5 6">
    <name type="scientific">Amborella trichopoda</name>
    <dbReference type="NCBI Taxonomy" id="13333"/>
    <lineage>
        <taxon>Eukaryota</taxon>
        <taxon>Viridiplantae</taxon>
        <taxon>Streptophyta</taxon>
        <taxon>Embryophyta</taxon>
        <taxon>Tracheophyta</taxon>
        <taxon>Spermatophyta</taxon>
        <taxon>Magnoliopsida</taxon>
        <taxon>Amborellales</taxon>
        <taxon>Amborellaceae</taxon>
        <taxon>Amborella</taxon>
    </lineage>
</organism>
<dbReference type="GO" id="GO:0010333">
    <property type="term" value="F:terpene synthase activity"/>
    <property type="evidence" value="ECO:0007669"/>
    <property type="project" value="InterPro"/>
</dbReference>
<evidence type="ECO:0000256" key="2">
    <source>
        <dbReference type="ARBA" id="ARBA00022842"/>
    </source>
</evidence>
<dbReference type="InterPro" id="IPR001906">
    <property type="entry name" value="Terpene_synth_N"/>
</dbReference>
<proteinExistence type="predicted"/>
<dbReference type="SUPFAM" id="SSF48239">
    <property type="entry name" value="Terpenoid cyclases/Protein prenyltransferases"/>
    <property type="match status" value="1"/>
</dbReference>
<dbReference type="Gramene" id="ERN01070">
    <property type="protein sequence ID" value="ERN01070"/>
    <property type="gene ID" value="AMTR_s00002p00174180"/>
</dbReference>
<dbReference type="AlphaFoldDB" id="W1P284"/>
<dbReference type="Gene3D" id="1.50.10.130">
    <property type="entry name" value="Terpene synthase, N-terminal domain"/>
    <property type="match status" value="1"/>
</dbReference>
<dbReference type="InterPro" id="IPR008930">
    <property type="entry name" value="Terpenoid_cyclase/PrenylTrfase"/>
</dbReference>
<keyword evidence="3" id="KW-0456">Lyase</keyword>
<sequence>MDIECHQDESGDFKPSLSKDVMGILTLHDASHLGIQGEECMDEALAFSLKHLKASMSRLEPELARNVKHVLELALYRRTLRLESMHYIEVYERDTKRNQDLLEFGLLDFNMVQAMHKQELKEVTR</sequence>
<dbReference type="PANTHER" id="PTHR31225:SF0">
    <property type="entry name" value="S-(+)-LINALOOL SYNTHASE, CHLOROPLASTIC"/>
    <property type="match status" value="1"/>
</dbReference>
<keyword evidence="6" id="KW-1185">Reference proteome</keyword>
<evidence type="ECO:0000259" key="4">
    <source>
        <dbReference type="Pfam" id="PF01397"/>
    </source>
</evidence>
<dbReference type="InterPro" id="IPR036965">
    <property type="entry name" value="Terpene_synth_N_sf"/>
</dbReference>
<accession>W1P284</accession>
<evidence type="ECO:0000313" key="6">
    <source>
        <dbReference type="Proteomes" id="UP000017836"/>
    </source>
</evidence>
<evidence type="ECO:0000256" key="3">
    <source>
        <dbReference type="ARBA" id="ARBA00023239"/>
    </source>
</evidence>
<dbReference type="InterPro" id="IPR050148">
    <property type="entry name" value="Terpene_synthase-like"/>
</dbReference>
<name>W1P284_AMBTC</name>
<dbReference type="InterPro" id="IPR008949">
    <property type="entry name" value="Isoprenoid_synthase_dom_sf"/>
</dbReference>
<protein>
    <recommendedName>
        <fullName evidence="4">Terpene synthase N-terminal domain-containing protein</fullName>
    </recommendedName>
</protein>
<dbReference type="Proteomes" id="UP000017836">
    <property type="component" value="Unassembled WGS sequence"/>
</dbReference>
<comment type="cofactor">
    <cofactor evidence="1">
        <name>Mg(2+)</name>
        <dbReference type="ChEBI" id="CHEBI:18420"/>
    </cofactor>
</comment>
<reference evidence="6" key="1">
    <citation type="journal article" date="2013" name="Science">
        <title>The Amborella genome and the evolution of flowering plants.</title>
        <authorList>
            <consortium name="Amborella Genome Project"/>
        </authorList>
    </citation>
    <scope>NUCLEOTIDE SEQUENCE [LARGE SCALE GENOMIC DNA]</scope>
</reference>
<dbReference type="EMBL" id="KI394767">
    <property type="protein sequence ID" value="ERN01070.1"/>
    <property type="molecule type" value="Genomic_DNA"/>
</dbReference>
<dbReference type="Pfam" id="PF01397">
    <property type="entry name" value="Terpene_synth"/>
    <property type="match status" value="1"/>
</dbReference>
<dbReference type="GO" id="GO:0016114">
    <property type="term" value="P:terpenoid biosynthetic process"/>
    <property type="evidence" value="ECO:0007669"/>
    <property type="project" value="InterPro"/>
</dbReference>
<gene>
    <name evidence="5" type="ORF">AMTR_s00002p00174180</name>
</gene>